<evidence type="ECO:0000313" key="2">
    <source>
        <dbReference type="WBParaSite" id="GPLIN_001586500"/>
    </source>
</evidence>
<protein>
    <submittedName>
        <fullName evidence="2">Calpain catalytic domain-containing protein</fullName>
    </submittedName>
</protein>
<keyword evidence="1" id="KW-1185">Reference proteome</keyword>
<reference evidence="2" key="3">
    <citation type="submission" date="2016-06" db="UniProtKB">
        <authorList>
            <consortium name="WormBaseParasite"/>
        </authorList>
    </citation>
    <scope>IDENTIFICATION</scope>
</reference>
<proteinExistence type="predicted"/>
<organism evidence="1 2">
    <name type="scientific">Globodera pallida</name>
    <name type="common">Potato cyst nematode worm</name>
    <name type="synonym">Heterodera pallida</name>
    <dbReference type="NCBI Taxonomy" id="36090"/>
    <lineage>
        <taxon>Eukaryota</taxon>
        <taxon>Metazoa</taxon>
        <taxon>Ecdysozoa</taxon>
        <taxon>Nematoda</taxon>
        <taxon>Chromadorea</taxon>
        <taxon>Rhabditida</taxon>
        <taxon>Tylenchina</taxon>
        <taxon>Tylenchomorpha</taxon>
        <taxon>Tylenchoidea</taxon>
        <taxon>Heteroderidae</taxon>
        <taxon>Heteroderinae</taxon>
        <taxon>Globodera</taxon>
    </lineage>
</organism>
<evidence type="ECO:0000313" key="1">
    <source>
        <dbReference type="Proteomes" id="UP000050741"/>
    </source>
</evidence>
<dbReference type="Proteomes" id="UP000050741">
    <property type="component" value="Unassembled WGS sequence"/>
</dbReference>
<dbReference type="AlphaFoldDB" id="A0A183CSK7"/>
<accession>A0A183CSK7</accession>
<reference evidence="1" key="1">
    <citation type="submission" date="2013-12" db="EMBL/GenBank/DDBJ databases">
        <authorList>
            <person name="Aslett M."/>
        </authorList>
    </citation>
    <scope>NUCLEOTIDE SEQUENCE [LARGE SCALE GENOMIC DNA]</scope>
    <source>
        <strain evidence="1">Lindley</strain>
    </source>
</reference>
<name>A0A183CSK7_GLOPA</name>
<dbReference type="WBParaSite" id="GPLIN_001586500">
    <property type="protein sequence ID" value="GPLIN_001586500"/>
    <property type="gene ID" value="GPLIN_001586500"/>
</dbReference>
<sequence>SFANASERANFIIKFLEDDGFVPFELNNNWTGERLTFRRIDKNKWLLVRCPLAREEDKWANWEKEAIQWESDRQWNFIAIDIVDRDIGDVYDG</sequence>
<reference evidence="1" key="2">
    <citation type="submission" date="2014-05" db="EMBL/GenBank/DDBJ databases">
        <title>The genome and life-stage specific transcriptomes of Globodera pallida elucidate key aspects of plant parasitism by a cyst nematode.</title>
        <authorList>
            <person name="Cotton J.A."/>
            <person name="Lilley C.J."/>
            <person name="Jones L.M."/>
            <person name="Kikuchi T."/>
            <person name="Reid A.J."/>
            <person name="Thorpe P."/>
            <person name="Tsai I.J."/>
            <person name="Beasley H."/>
            <person name="Blok V."/>
            <person name="Cock P.J.A."/>
            <person name="Van den Akker S.E."/>
            <person name="Holroyd N."/>
            <person name="Hunt M."/>
            <person name="Mantelin S."/>
            <person name="Naghra H."/>
            <person name="Pain A."/>
            <person name="Palomares-Rius J.E."/>
            <person name="Zarowiecki M."/>
            <person name="Berriman M."/>
            <person name="Jones J.T."/>
            <person name="Urwin P.E."/>
        </authorList>
    </citation>
    <scope>NUCLEOTIDE SEQUENCE [LARGE SCALE GENOMIC DNA]</scope>
    <source>
        <strain evidence="1">Lindley</strain>
    </source>
</reference>